<sequence>MCLSYQLVGRVFITSHSTYPYYSGCNCPWPPGIYAPGTPWSLYPPSLPTTAPMGRE</sequence>
<accession>A0A0A9D2M2</accession>
<reference evidence="1" key="2">
    <citation type="journal article" date="2015" name="Data Brief">
        <title>Shoot transcriptome of the giant reed, Arundo donax.</title>
        <authorList>
            <person name="Barrero R.A."/>
            <person name="Guerrero F.D."/>
            <person name="Moolhuijzen P."/>
            <person name="Goolsby J.A."/>
            <person name="Tidwell J."/>
            <person name="Bellgard S.E."/>
            <person name="Bellgard M.I."/>
        </authorList>
    </citation>
    <scope>NUCLEOTIDE SEQUENCE</scope>
    <source>
        <tissue evidence="1">Shoot tissue taken approximately 20 cm above the soil surface</tissue>
    </source>
</reference>
<dbReference type="EMBL" id="GBRH01215041">
    <property type="protein sequence ID" value="JAD82854.1"/>
    <property type="molecule type" value="Transcribed_RNA"/>
</dbReference>
<evidence type="ECO:0000313" key="1">
    <source>
        <dbReference type="EMBL" id="JAD82854.1"/>
    </source>
</evidence>
<protein>
    <submittedName>
        <fullName evidence="1">Uncharacterized protein</fullName>
    </submittedName>
</protein>
<proteinExistence type="predicted"/>
<dbReference type="AlphaFoldDB" id="A0A0A9D2M2"/>
<organism evidence="1">
    <name type="scientific">Arundo donax</name>
    <name type="common">Giant reed</name>
    <name type="synonym">Donax arundinaceus</name>
    <dbReference type="NCBI Taxonomy" id="35708"/>
    <lineage>
        <taxon>Eukaryota</taxon>
        <taxon>Viridiplantae</taxon>
        <taxon>Streptophyta</taxon>
        <taxon>Embryophyta</taxon>
        <taxon>Tracheophyta</taxon>
        <taxon>Spermatophyta</taxon>
        <taxon>Magnoliopsida</taxon>
        <taxon>Liliopsida</taxon>
        <taxon>Poales</taxon>
        <taxon>Poaceae</taxon>
        <taxon>PACMAD clade</taxon>
        <taxon>Arundinoideae</taxon>
        <taxon>Arundineae</taxon>
        <taxon>Arundo</taxon>
    </lineage>
</organism>
<name>A0A0A9D2M2_ARUDO</name>
<reference evidence="1" key="1">
    <citation type="submission" date="2014-09" db="EMBL/GenBank/DDBJ databases">
        <authorList>
            <person name="Magalhaes I.L.F."/>
            <person name="Oliveira U."/>
            <person name="Santos F.R."/>
            <person name="Vidigal T.H.D.A."/>
            <person name="Brescovit A.D."/>
            <person name="Santos A.J."/>
        </authorList>
    </citation>
    <scope>NUCLEOTIDE SEQUENCE</scope>
    <source>
        <tissue evidence="1">Shoot tissue taken approximately 20 cm above the soil surface</tissue>
    </source>
</reference>